<organism evidence="2 3">
    <name type="scientific">Tahibacter amnicola</name>
    <dbReference type="NCBI Taxonomy" id="2976241"/>
    <lineage>
        <taxon>Bacteria</taxon>
        <taxon>Pseudomonadati</taxon>
        <taxon>Pseudomonadota</taxon>
        <taxon>Gammaproteobacteria</taxon>
        <taxon>Lysobacterales</taxon>
        <taxon>Rhodanobacteraceae</taxon>
        <taxon>Tahibacter</taxon>
    </lineage>
</organism>
<sequence length="382" mass="41333">MRSAAFVIAGLALAGQLSTASAAYCPPYIVPPVQAAFTASQTTITASIQAMDAAFQASLEWNSSRLISAIAVLASQKAVGANQMVQAVANATQSTASAIKGLQGYARTKQARLEYSDWFGQGFRPCKVQPERMMITNRDSALAEERRLRVQSEVMAAPGRYGDRLQAQQQLIRDHADFCTPDEVASGLCARVGEFPGADLTVATLFEPTMEEETLYKAKVNFVNNVVGLPDQPLPAGAEKQVSSDAYALAKAQKDAILSPALASFKEIQLDNSGVRTSHGGASTPLSVQFEAQVKRYAGDSQEYDNWVRVLGAQKQRGVLIELLKVKALDLAIQERQYRQYERMEAQLAALVALEARRSGADVRAAQAAEAARRQNMSRSIQ</sequence>
<feature type="signal peptide" evidence="1">
    <location>
        <begin position="1"/>
        <end position="22"/>
    </location>
</feature>
<keyword evidence="1" id="KW-0732">Signal</keyword>
<feature type="chain" id="PRO_5046880003" description="Outer membrane efflux protein" evidence="1">
    <location>
        <begin position="23"/>
        <end position="382"/>
    </location>
</feature>
<keyword evidence="3" id="KW-1185">Reference proteome</keyword>
<evidence type="ECO:0008006" key="4">
    <source>
        <dbReference type="Google" id="ProtNLM"/>
    </source>
</evidence>
<accession>A0ABY6BF16</accession>
<dbReference type="Proteomes" id="UP001064632">
    <property type="component" value="Chromosome"/>
</dbReference>
<proteinExistence type="predicted"/>
<evidence type="ECO:0000313" key="3">
    <source>
        <dbReference type="Proteomes" id="UP001064632"/>
    </source>
</evidence>
<evidence type="ECO:0000313" key="2">
    <source>
        <dbReference type="EMBL" id="UXI68372.1"/>
    </source>
</evidence>
<evidence type="ECO:0000256" key="1">
    <source>
        <dbReference type="SAM" id="SignalP"/>
    </source>
</evidence>
<dbReference type="EMBL" id="CP104694">
    <property type="protein sequence ID" value="UXI68372.1"/>
    <property type="molecule type" value="Genomic_DNA"/>
</dbReference>
<dbReference type="RefSeq" id="WP_261695332.1">
    <property type="nucleotide sequence ID" value="NZ_CP104694.1"/>
</dbReference>
<reference evidence="2" key="1">
    <citation type="submission" date="2022-09" db="EMBL/GenBank/DDBJ databases">
        <title>Tahibacter sp. nov., isolated from a fresh water.</title>
        <authorList>
            <person name="Baek J.H."/>
            <person name="Lee J.K."/>
            <person name="Kim J.M."/>
            <person name="Jeon C.O."/>
        </authorList>
    </citation>
    <scope>NUCLEOTIDE SEQUENCE</scope>
    <source>
        <strain evidence="2">W38</strain>
    </source>
</reference>
<name>A0ABY6BF16_9GAMM</name>
<gene>
    <name evidence="2" type="ORF">N4264_01590</name>
</gene>
<protein>
    <recommendedName>
        <fullName evidence="4">Outer membrane efflux protein</fullName>
    </recommendedName>
</protein>